<feature type="chain" id="PRO_5020029515" evidence="1">
    <location>
        <begin position="33"/>
        <end position="102"/>
    </location>
</feature>
<dbReference type="EMBL" id="GHJT01010932">
    <property type="protein sequence ID" value="MOY44903.1"/>
    <property type="molecule type" value="Transcribed_RNA"/>
</dbReference>
<sequence length="102" mass="11524">MEASMAGRWDAATMATLLLGLCLLALWDHVQCTGGTGCQMHWSKARSKRRRCGEWPPFAARFWQRTGGLGHLEPLSFSPRQGRPSPRALPPIPSFFFNRYSF</sequence>
<dbReference type="AlphaFoldDB" id="A0A4D5S5T9"/>
<feature type="signal peptide" evidence="1">
    <location>
        <begin position="1"/>
        <end position="32"/>
    </location>
</feature>
<keyword evidence="1" id="KW-0732">Signal</keyword>
<evidence type="ECO:0000313" key="2">
    <source>
        <dbReference type="EMBL" id="MOY44903.1"/>
    </source>
</evidence>
<organism evidence="2">
    <name type="scientific">Ixodes scapularis</name>
    <name type="common">Black-legged tick</name>
    <name type="synonym">Deer tick</name>
    <dbReference type="NCBI Taxonomy" id="6945"/>
    <lineage>
        <taxon>Eukaryota</taxon>
        <taxon>Metazoa</taxon>
        <taxon>Ecdysozoa</taxon>
        <taxon>Arthropoda</taxon>
        <taxon>Chelicerata</taxon>
        <taxon>Arachnida</taxon>
        <taxon>Acari</taxon>
        <taxon>Parasitiformes</taxon>
        <taxon>Ixodida</taxon>
        <taxon>Ixodoidea</taxon>
        <taxon>Ixodidae</taxon>
        <taxon>Ixodinae</taxon>
        <taxon>Ixodes</taxon>
    </lineage>
</organism>
<protein>
    <submittedName>
        <fullName evidence="2">Putative secreted protein</fullName>
    </submittedName>
</protein>
<name>A0A4D5S5T9_IXOSC</name>
<accession>A0A4D5S5T9</accession>
<reference evidence="2" key="1">
    <citation type="submission" date="2019-04" db="EMBL/GenBank/DDBJ databases">
        <title>An insight into the mialome of Ixodes scapularis.</title>
        <authorList>
            <person name="Ribeiro J.M."/>
            <person name="Mather T.N."/>
            <person name="Karim S."/>
        </authorList>
    </citation>
    <scope>NUCLEOTIDE SEQUENCE</scope>
</reference>
<evidence type="ECO:0000256" key="1">
    <source>
        <dbReference type="SAM" id="SignalP"/>
    </source>
</evidence>
<proteinExistence type="predicted"/>